<dbReference type="Proteomes" id="UP000002059">
    <property type="component" value="Partially assembled WGS sequence"/>
</dbReference>
<feature type="compositionally biased region" description="Polar residues" evidence="1">
    <location>
        <begin position="732"/>
        <end position="745"/>
    </location>
</feature>
<dbReference type="KEGG" id="pbl:PAAG_04601"/>
<dbReference type="RefSeq" id="XP_002793691.2">
    <property type="nucleotide sequence ID" value="XM_002793645.2"/>
</dbReference>
<gene>
    <name evidence="2" type="ORF">PAAG_04601</name>
</gene>
<dbReference type="EMBL" id="KN294002">
    <property type="protein sequence ID" value="EEH33551.2"/>
    <property type="molecule type" value="Genomic_DNA"/>
</dbReference>
<evidence type="ECO:0000256" key="1">
    <source>
        <dbReference type="SAM" id="MobiDB-lite"/>
    </source>
</evidence>
<dbReference type="OrthoDB" id="5591786at2759"/>
<evidence type="ECO:0000313" key="3">
    <source>
        <dbReference type="Proteomes" id="UP000002059"/>
    </source>
</evidence>
<feature type="region of interest" description="Disordered" evidence="1">
    <location>
        <begin position="721"/>
        <end position="745"/>
    </location>
</feature>
<dbReference type="OMA" id="DVPYIPR"/>
<feature type="region of interest" description="Disordered" evidence="1">
    <location>
        <begin position="457"/>
        <end position="484"/>
    </location>
</feature>
<dbReference type="GeneID" id="9096980"/>
<dbReference type="AlphaFoldDB" id="C1H1F7"/>
<protein>
    <submittedName>
        <fullName evidence="2">Uncharacterized protein</fullName>
    </submittedName>
</protein>
<sequence length="745" mass="82907">MRGKRQKSKRSCSLDVYLAGKRDEVIYVKEHGVELASDHTALSQHRNLYFVAFGDEIYVYKPSGRGRALAPQPEIIITPVMKNPRARAYITPQNPQTINVIRVDDLGHEEILLLATDNGNVAAYRTERIFAVIEEARATGINKPRELGELVECFFSDWVGQSAWGLAVHTNARLVAVSSNSWCITVYAFALVDPEAPETPAGNVVNARSSGDALEWTNVSLESQYSTLRRMSQDQRRARNIRFTLVGHRYNIPNIGFLNSNLDPYGDWLVSTDISNKLMFFNIWHHPAPVKIIDLQRGLRKHPGNQYDNRRVGWNVLAIDPRNFRPKATLQIACGGTPHKLADYDNVHDLSKIARRMRYTRQDTQHPDNSRVEDQELDGNFSMGSDIDISSRPASPAVESLMETPSESIANTLPSLQGDAPDLLTDAELIDALLVSVIDTAQDLPQNELDDIDDFDAQEADSEDEGEPEEEEEVEGESEHGGDVDSVVESYAGFHNYVYAAFQNGGSGSDLTLIESLQQHSQGGDTPEKIFPDISSWLSGSEEADTHRPLIFADFPILHFSERVVHMFAHPFAKKASFILHDPLFQDGSSNTSNLGVADRFNMVHQIPELGVVLAASQKGRVVILSLTECPDGKAFRLDHIIPFESQEKRGDRPEIPLVGIAVGPVENHLLPLDEVRSSRSSQIMDDTTNVNAASSSTVTQPHHHRRHGEKLIIESKEHAAQISAEPEVKRQPSTFQETRGTGCR</sequence>
<dbReference type="Pfam" id="PF08728">
    <property type="entry name" value="CRT10"/>
    <property type="match status" value="1"/>
</dbReference>
<evidence type="ECO:0000313" key="2">
    <source>
        <dbReference type="EMBL" id="EEH33551.2"/>
    </source>
</evidence>
<accession>C1H1F7</accession>
<keyword evidence="3" id="KW-1185">Reference proteome</keyword>
<proteinExistence type="predicted"/>
<feature type="compositionally biased region" description="Acidic residues" evidence="1">
    <location>
        <begin position="457"/>
        <end position="476"/>
    </location>
</feature>
<dbReference type="eggNOG" id="ENOG502S49J">
    <property type="taxonomic scope" value="Eukaryota"/>
</dbReference>
<dbReference type="VEuPathDB" id="FungiDB:PAAG_04601"/>
<dbReference type="HOGENOM" id="CLU_007263_2_0_1"/>
<dbReference type="STRING" id="502779.C1H1F7"/>
<name>C1H1F7_PARBA</name>
<organism evidence="2 3">
    <name type="scientific">Paracoccidioides lutzii (strain ATCC MYA-826 / Pb01)</name>
    <name type="common">Paracoccidioides brasiliensis</name>
    <dbReference type="NCBI Taxonomy" id="502779"/>
    <lineage>
        <taxon>Eukaryota</taxon>
        <taxon>Fungi</taxon>
        <taxon>Dikarya</taxon>
        <taxon>Ascomycota</taxon>
        <taxon>Pezizomycotina</taxon>
        <taxon>Eurotiomycetes</taxon>
        <taxon>Eurotiomycetidae</taxon>
        <taxon>Onygenales</taxon>
        <taxon>Ajellomycetaceae</taxon>
        <taxon>Paracoccidioides</taxon>
    </lineage>
</organism>
<dbReference type="InterPro" id="IPR014839">
    <property type="entry name" value="Crt10"/>
</dbReference>
<reference evidence="2 3" key="1">
    <citation type="journal article" date="2011" name="PLoS Genet.">
        <title>Comparative genomic analysis of human fungal pathogens causing paracoccidioidomycosis.</title>
        <authorList>
            <person name="Desjardins C.A."/>
            <person name="Champion M.D."/>
            <person name="Holder J.W."/>
            <person name="Muszewska A."/>
            <person name="Goldberg J."/>
            <person name="Bailao A.M."/>
            <person name="Brigido M.M."/>
            <person name="Ferreira M.E."/>
            <person name="Garcia A.M."/>
            <person name="Grynberg M."/>
            <person name="Gujja S."/>
            <person name="Heiman D.I."/>
            <person name="Henn M.R."/>
            <person name="Kodira C.D."/>
            <person name="Leon-Narvaez H."/>
            <person name="Longo L.V."/>
            <person name="Ma L.J."/>
            <person name="Malavazi I."/>
            <person name="Matsuo A.L."/>
            <person name="Morais F.V."/>
            <person name="Pereira M."/>
            <person name="Rodriguez-Brito S."/>
            <person name="Sakthikumar S."/>
            <person name="Salem-Izacc S.M."/>
            <person name="Sykes S.M."/>
            <person name="Teixeira M.M."/>
            <person name="Vallejo M.C."/>
            <person name="Walter M.E."/>
            <person name="Yandava C."/>
            <person name="Young S."/>
            <person name="Zeng Q."/>
            <person name="Zucker J."/>
            <person name="Felipe M.S."/>
            <person name="Goldman G.H."/>
            <person name="Haas B.J."/>
            <person name="McEwen J.G."/>
            <person name="Nino-Vega G."/>
            <person name="Puccia R."/>
            <person name="San-Blas G."/>
            <person name="Soares C.M."/>
            <person name="Birren B.W."/>
            <person name="Cuomo C.A."/>
        </authorList>
    </citation>
    <scope>NUCLEOTIDE SEQUENCE [LARGE SCALE GENOMIC DNA]</scope>
    <source>
        <strain evidence="3">ATCC MYA-826 / Pb01</strain>
    </source>
</reference>